<evidence type="ECO:0000256" key="1">
    <source>
        <dbReference type="SAM" id="Phobius"/>
    </source>
</evidence>
<dbReference type="Proteomes" id="UP000092460">
    <property type="component" value="Unassembled WGS sequence"/>
</dbReference>
<keyword evidence="1" id="KW-1133">Transmembrane helix</keyword>
<organism evidence="2 3">
    <name type="scientific">Glossina palpalis gambiensis</name>
    <dbReference type="NCBI Taxonomy" id="67801"/>
    <lineage>
        <taxon>Eukaryota</taxon>
        <taxon>Metazoa</taxon>
        <taxon>Ecdysozoa</taxon>
        <taxon>Arthropoda</taxon>
        <taxon>Hexapoda</taxon>
        <taxon>Insecta</taxon>
        <taxon>Pterygota</taxon>
        <taxon>Neoptera</taxon>
        <taxon>Endopterygota</taxon>
        <taxon>Diptera</taxon>
        <taxon>Brachycera</taxon>
        <taxon>Muscomorpha</taxon>
        <taxon>Hippoboscoidea</taxon>
        <taxon>Glossinidae</taxon>
        <taxon>Glossina</taxon>
    </lineage>
</organism>
<dbReference type="EnsemblMetazoa" id="GPPI031675-RA">
    <property type="protein sequence ID" value="GPPI031675-PA"/>
    <property type="gene ID" value="GPPI031675"/>
</dbReference>
<dbReference type="VEuPathDB" id="VectorBase:GPPI031675"/>
<reference evidence="2" key="2">
    <citation type="submission" date="2020-05" db="UniProtKB">
        <authorList>
            <consortium name="EnsemblMetazoa"/>
        </authorList>
    </citation>
    <scope>IDENTIFICATION</scope>
    <source>
        <strain evidence="2">IAEA</strain>
    </source>
</reference>
<evidence type="ECO:0000313" key="3">
    <source>
        <dbReference type="Proteomes" id="UP000092460"/>
    </source>
</evidence>
<keyword evidence="1" id="KW-0812">Transmembrane</keyword>
<dbReference type="EMBL" id="JXJN01015237">
    <property type="status" value="NOT_ANNOTATED_CDS"/>
    <property type="molecule type" value="Genomic_DNA"/>
</dbReference>
<protein>
    <submittedName>
        <fullName evidence="2">Uncharacterized protein</fullName>
    </submittedName>
</protein>
<name>A0A1B0BIY4_9MUSC</name>
<feature type="transmembrane region" description="Helical" evidence="1">
    <location>
        <begin position="76"/>
        <end position="98"/>
    </location>
</feature>
<proteinExistence type="predicted"/>
<keyword evidence="3" id="KW-1185">Reference proteome</keyword>
<sequence>MNENIRKEIPAVLILPAVSVLQLVAMTVANLLLVSLWPSPKDAGIIDASHTNLPCYKLNSAICKDDAYEFLLEPLLLTYSFVFILPLTSYINGIAANANPLRSTFDKSVFRFHYYYRHQHRECFMSLFVVI</sequence>
<feature type="transmembrane region" description="Helical" evidence="1">
    <location>
        <begin position="12"/>
        <end position="33"/>
    </location>
</feature>
<dbReference type="AlphaFoldDB" id="A0A1B0BIY4"/>
<accession>A0A1B0BIY4</accession>
<evidence type="ECO:0000313" key="2">
    <source>
        <dbReference type="EnsemblMetazoa" id="GPPI031675-PA"/>
    </source>
</evidence>
<keyword evidence="1" id="KW-0472">Membrane</keyword>
<reference evidence="3" key="1">
    <citation type="submission" date="2015-01" db="EMBL/GenBank/DDBJ databases">
        <authorList>
            <person name="Aksoy S."/>
            <person name="Warren W."/>
            <person name="Wilson R.K."/>
        </authorList>
    </citation>
    <scope>NUCLEOTIDE SEQUENCE [LARGE SCALE GENOMIC DNA]</scope>
    <source>
        <strain evidence="3">IAEA</strain>
    </source>
</reference>